<accession>A0ABR2KHU1</accession>
<keyword evidence="6" id="KW-0326">Glycosidase</keyword>
<dbReference type="SUPFAM" id="SSF48225">
    <property type="entry name" value="Seven-hairpin glycosidases"/>
    <property type="match status" value="1"/>
</dbReference>
<dbReference type="EMBL" id="JAPFFF010000005">
    <property type="protein sequence ID" value="KAK8890412.1"/>
    <property type="molecule type" value="Genomic_DNA"/>
</dbReference>
<dbReference type="PANTHER" id="PTHR11742">
    <property type="entry name" value="MANNOSYL-OLIGOSACCHARIDE ALPHA-1,2-MANNOSIDASE-RELATED"/>
    <property type="match status" value="1"/>
</dbReference>
<evidence type="ECO:0000256" key="6">
    <source>
        <dbReference type="RuleBase" id="RU361193"/>
    </source>
</evidence>
<comment type="cofactor">
    <cofactor evidence="1">
        <name>Ca(2+)</name>
        <dbReference type="ChEBI" id="CHEBI:29108"/>
    </cofactor>
</comment>
<keyword evidence="7" id="KW-0472">Membrane</keyword>
<dbReference type="PANTHER" id="PTHR11742:SF6">
    <property type="entry name" value="MANNOSYL-OLIGOSACCHARIDE ALPHA-1,2-MANNOSIDASE IA-RELATED"/>
    <property type="match status" value="1"/>
</dbReference>
<evidence type="ECO:0000256" key="4">
    <source>
        <dbReference type="ARBA" id="ARBA00022801"/>
    </source>
</evidence>
<keyword evidence="9" id="KW-1185">Reference proteome</keyword>
<dbReference type="InterPro" id="IPR001382">
    <property type="entry name" value="Glyco_hydro_47"/>
</dbReference>
<reference evidence="8 9" key="1">
    <citation type="submission" date="2024-04" db="EMBL/GenBank/DDBJ databases">
        <title>Tritrichomonas musculus Genome.</title>
        <authorList>
            <person name="Alves-Ferreira E."/>
            <person name="Grigg M."/>
            <person name="Lorenzi H."/>
            <person name="Galac M."/>
        </authorList>
    </citation>
    <scope>NUCLEOTIDE SEQUENCE [LARGE SCALE GENOMIC DNA]</scope>
    <source>
        <strain evidence="8 9">EAF2021</strain>
    </source>
</reference>
<comment type="pathway">
    <text evidence="2">Protein modification; protein glycosylation.</text>
</comment>
<dbReference type="EC" id="3.2.1.-" evidence="6"/>
<protein>
    <recommendedName>
        <fullName evidence="6">alpha-1,2-Mannosidase</fullName>
        <ecNumber evidence="6">3.2.1.-</ecNumber>
    </recommendedName>
</protein>
<keyword evidence="7" id="KW-0812">Transmembrane</keyword>
<dbReference type="Proteomes" id="UP001470230">
    <property type="component" value="Unassembled WGS sequence"/>
</dbReference>
<dbReference type="PRINTS" id="PR00747">
    <property type="entry name" value="GLYHDRLASE47"/>
</dbReference>
<proteinExistence type="inferred from homology"/>
<name>A0ABR2KHU1_9EUKA</name>
<dbReference type="InterPro" id="IPR012341">
    <property type="entry name" value="6hp_glycosidase-like_sf"/>
</dbReference>
<evidence type="ECO:0000256" key="7">
    <source>
        <dbReference type="SAM" id="Phobius"/>
    </source>
</evidence>
<evidence type="ECO:0000256" key="5">
    <source>
        <dbReference type="ARBA" id="ARBA00023157"/>
    </source>
</evidence>
<evidence type="ECO:0000256" key="2">
    <source>
        <dbReference type="ARBA" id="ARBA00004922"/>
    </source>
</evidence>
<gene>
    <name evidence="8" type="ORF">M9Y10_035188</name>
</gene>
<keyword evidence="7" id="KW-1133">Transmembrane helix</keyword>
<evidence type="ECO:0000313" key="8">
    <source>
        <dbReference type="EMBL" id="KAK8890412.1"/>
    </source>
</evidence>
<comment type="similarity">
    <text evidence="3 6">Belongs to the glycosyl hydrolase 47 family.</text>
</comment>
<dbReference type="InterPro" id="IPR050749">
    <property type="entry name" value="Glycosyl_Hydrolase_47"/>
</dbReference>
<sequence length="598" mass="68978">MLKKQKKLARVSKPAIFISIMLVICTLIFCFLTLSSIPKISISNVISQDILNIANNYSSNLYDKSKNDNDKIITKNDQQNTKQNNINNNSFDANDPSFNSIYKYADPRLVSNNLLSPLYDKQFPFIPADLDKANSVKEAFLHGYNSYKKYCWKSDELKPISKKCKNTLNAGLTIVDSITTLYIMNLTEEYLEAREFIEKEFKPNGQWSLFEFIIRFVGAFISIYQLSNDKLFLNKAVQCADAIYPLFDKENGFYTSKFTLTTDENGTMTAKQASMHISKRDINLAEVGTYQIEFLTLTALTGDKKYMELALKVYKRLWKDNPHKAILYSALENQLEKNHKIRSSQIRHLGAGADSYFEYIIKSYILTNGVSPRILEQHMKIIQEMRDTLLFETKKLHLNGIGVLKGDSLSPYMEHLATFVPGMIAIGTVKNNNNKDDDLSLAKKMVDTIWFVMNSTLAKLMPEKVFFNINNDSYIDKEFNIVLNEYFLRPESVESIFYLYRFTGEQKYRDIAWDFFIGINESCRVKDGFASVKGLNGKIKYVDIMDSWFLAETLNYLYLTFADTRLISPAEWVFNTESHPLHVWPKNISGKYKKSLLL</sequence>
<evidence type="ECO:0000313" key="9">
    <source>
        <dbReference type="Proteomes" id="UP001470230"/>
    </source>
</evidence>
<organism evidence="8 9">
    <name type="scientific">Tritrichomonas musculus</name>
    <dbReference type="NCBI Taxonomy" id="1915356"/>
    <lineage>
        <taxon>Eukaryota</taxon>
        <taxon>Metamonada</taxon>
        <taxon>Parabasalia</taxon>
        <taxon>Tritrichomonadida</taxon>
        <taxon>Tritrichomonadidae</taxon>
        <taxon>Tritrichomonas</taxon>
    </lineage>
</organism>
<dbReference type="Gene3D" id="1.50.10.10">
    <property type="match status" value="1"/>
</dbReference>
<keyword evidence="5" id="KW-1015">Disulfide bond</keyword>
<keyword evidence="4 6" id="KW-0378">Hydrolase</keyword>
<comment type="caution">
    <text evidence="8">The sequence shown here is derived from an EMBL/GenBank/DDBJ whole genome shotgun (WGS) entry which is preliminary data.</text>
</comment>
<evidence type="ECO:0000256" key="3">
    <source>
        <dbReference type="ARBA" id="ARBA00007658"/>
    </source>
</evidence>
<dbReference type="Pfam" id="PF01532">
    <property type="entry name" value="Glyco_hydro_47"/>
    <property type="match status" value="1"/>
</dbReference>
<evidence type="ECO:0000256" key="1">
    <source>
        <dbReference type="ARBA" id="ARBA00001913"/>
    </source>
</evidence>
<dbReference type="InterPro" id="IPR036026">
    <property type="entry name" value="Seven-hairpin_glycosidases"/>
</dbReference>
<feature type="transmembrane region" description="Helical" evidence="7">
    <location>
        <begin position="12"/>
        <end position="34"/>
    </location>
</feature>